<name>A0ABT3TG96_9GAMM</name>
<dbReference type="Proteomes" id="UP001143362">
    <property type="component" value="Unassembled WGS sequence"/>
</dbReference>
<comment type="caution">
    <text evidence="4">The sequence shown here is derived from an EMBL/GenBank/DDBJ whole genome shotgun (WGS) entry which is preliminary data.</text>
</comment>
<evidence type="ECO:0000313" key="4">
    <source>
        <dbReference type="EMBL" id="MCX2981294.1"/>
    </source>
</evidence>
<accession>A0ABT3TG96</accession>
<protein>
    <submittedName>
        <fullName evidence="4">Glycosyltransferase family 4 protein</fullName>
    </submittedName>
</protein>
<dbReference type="InterPro" id="IPR028098">
    <property type="entry name" value="Glyco_trans_4-like_N"/>
</dbReference>
<evidence type="ECO:0000313" key="5">
    <source>
        <dbReference type="Proteomes" id="UP001143362"/>
    </source>
</evidence>
<dbReference type="PANTHER" id="PTHR45947:SF15">
    <property type="entry name" value="TEICHURONIC ACID BIOSYNTHESIS GLYCOSYLTRANSFERASE TUAC-RELATED"/>
    <property type="match status" value="1"/>
</dbReference>
<evidence type="ECO:0000256" key="1">
    <source>
        <dbReference type="SAM" id="Phobius"/>
    </source>
</evidence>
<dbReference type="InterPro" id="IPR050194">
    <property type="entry name" value="Glycosyltransferase_grp1"/>
</dbReference>
<keyword evidence="1" id="KW-1133">Transmembrane helix</keyword>
<dbReference type="EMBL" id="SHNN01000002">
    <property type="protein sequence ID" value="MCX2981294.1"/>
    <property type="molecule type" value="Genomic_DNA"/>
</dbReference>
<dbReference type="InterPro" id="IPR001296">
    <property type="entry name" value="Glyco_trans_1"/>
</dbReference>
<dbReference type="SUPFAM" id="SSF53756">
    <property type="entry name" value="UDP-Glycosyltransferase/glycogen phosphorylase"/>
    <property type="match status" value="1"/>
</dbReference>
<proteinExistence type="predicted"/>
<evidence type="ECO:0000259" key="2">
    <source>
        <dbReference type="Pfam" id="PF00534"/>
    </source>
</evidence>
<organism evidence="4 5">
    <name type="scientific">Candidatus Litorirhabdus singularis</name>
    <dbReference type="NCBI Taxonomy" id="2518993"/>
    <lineage>
        <taxon>Bacteria</taxon>
        <taxon>Pseudomonadati</taxon>
        <taxon>Pseudomonadota</taxon>
        <taxon>Gammaproteobacteria</taxon>
        <taxon>Cellvibrionales</taxon>
        <taxon>Halieaceae</taxon>
        <taxon>Candidatus Litorirhabdus</taxon>
    </lineage>
</organism>
<feature type="transmembrane region" description="Helical" evidence="1">
    <location>
        <begin position="87"/>
        <end position="108"/>
    </location>
</feature>
<feature type="domain" description="Glycosyltransferase subfamily 4-like N-terminal" evidence="3">
    <location>
        <begin position="70"/>
        <end position="207"/>
    </location>
</feature>
<keyword evidence="1" id="KW-0472">Membrane</keyword>
<dbReference type="Pfam" id="PF00534">
    <property type="entry name" value="Glycos_transf_1"/>
    <property type="match status" value="1"/>
</dbReference>
<dbReference type="CDD" id="cd03798">
    <property type="entry name" value="GT4_WlbH-like"/>
    <property type="match status" value="1"/>
</dbReference>
<keyword evidence="1" id="KW-0812">Transmembrane</keyword>
<keyword evidence="5" id="KW-1185">Reference proteome</keyword>
<sequence length="400" mass="44018">MSQADANVSLLVISSLYPNPAQERHGIFVETRLRHLCEAKPVSARVIAPVPWVPPLLGGMARYQQYVGIPAYEERHGIPVHHPRYLVIPYIGMLLTPFFMFLSLLMAVNRLKRENIEFDLIDAHYYYPDGVAVALLATILKRTFTVTARGTDINLIPEVALPKKMILWAAGRAAASITVCSALRDRMVEIGADGRKVHVMRNGVDLELFRPLEREQCRSELLVSGNTLISVGHLIDRKGHDLVIAALLDLPDYSLVIAGDGEELGTLQQLVAQHCLTERVRFLGAVTQPELCRWLNAADALVLASSREGWANVLLESMACGTPVVATSIWGTPEVVAAEEAGVLVETRTASGISKGVQKLFADYPQHSKTRAYAELFSWDATVNSLYSLFHSLTACKAQA</sequence>
<dbReference type="PANTHER" id="PTHR45947">
    <property type="entry name" value="SULFOQUINOVOSYL TRANSFERASE SQD2"/>
    <property type="match status" value="1"/>
</dbReference>
<evidence type="ECO:0000259" key="3">
    <source>
        <dbReference type="Pfam" id="PF13439"/>
    </source>
</evidence>
<dbReference type="Pfam" id="PF13439">
    <property type="entry name" value="Glyco_transf_4"/>
    <property type="match status" value="1"/>
</dbReference>
<feature type="domain" description="Glycosyl transferase family 1" evidence="2">
    <location>
        <begin position="225"/>
        <end position="375"/>
    </location>
</feature>
<dbReference type="Gene3D" id="3.40.50.2000">
    <property type="entry name" value="Glycogen Phosphorylase B"/>
    <property type="match status" value="2"/>
</dbReference>
<reference evidence="4" key="1">
    <citation type="submission" date="2019-02" db="EMBL/GenBank/DDBJ databases">
        <authorList>
            <person name="Li S.-H."/>
        </authorList>
    </citation>
    <scope>NUCLEOTIDE SEQUENCE</scope>
    <source>
        <strain evidence="4">IMCC14734</strain>
    </source>
</reference>
<dbReference type="RefSeq" id="WP_279245296.1">
    <property type="nucleotide sequence ID" value="NZ_SHNN01000002.1"/>
</dbReference>
<gene>
    <name evidence="4" type="ORF">EYC98_10505</name>
</gene>